<dbReference type="InterPro" id="IPR036111">
    <property type="entry name" value="Mal/L-sulfo/L-lacto_DH-like_sf"/>
</dbReference>
<dbReference type="Gene3D" id="3.30.1370.60">
    <property type="entry name" value="Hypothetical oxidoreductase yiak, domain 2"/>
    <property type="match status" value="1"/>
</dbReference>
<name>A0A1W2C8T0_9BURK</name>
<dbReference type="STRING" id="1938817.SAMN06296008_1201"/>
<keyword evidence="4" id="KW-1185">Reference proteome</keyword>
<dbReference type="Pfam" id="PF02615">
    <property type="entry name" value="Ldh_2"/>
    <property type="match status" value="1"/>
</dbReference>
<evidence type="ECO:0000313" key="4">
    <source>
        <dbReference type="Proteomes" id="UP000192708"/>
    </source>
</evidence>
<evidence type="ECO:0000313" key="3">
    <source>
        <dbReference type="EMBL" id="SMC81272.1"/>
    </source>
</evidence>
<dbReference type="EMBL" id="FWXJ01000020">
    <property type="protein sequence ID" value="SMC81272.1"/>
    <property type="molecule type" value="Genomic_DNA"/>
</dbReference>
<dbReference type="PANTHER" id="PTHR11091">
    <property type="entry name" value="OXIDOREDUCTASE-RELATED"/>
    <property type="match status" value="1"/>
</dbReference>
<evidence type="ECO:0000256" key="1">
    <source>
        <dbReference type="ARBA" id="ARBA00006056"/>
    </source>
</evidence>
<evidence type="ECO:0000256" key="2">
    <source>
        <dbReference type="ARBA" id="ARBA00023002"/>
    </source>
</evidence>
<protein>
    <submittedName>
        <fullName evidence="3">L-2-hydroxycarboxylate dehydrogenase (NAD+)/uncharacterized oxidoreductase</fullName>
    </submittedName>
</protein>
<comment type="similarity">
    <text evidence="1">Belongs to the LDH2/MDH2 oxidoreductase family.</text>
</comment>
<organism evidence="3 4">
    <name type="scientific">Polynucleobacter kasalickyi</name>
    <dbReference type="NCBI Taxonomy" id="1938817"/>
    <lineage>
        <taxon>Bacteria</taxon>
        <taxon>Pseudomonadati</taxon>
        <taxon>Pseudomonadota</taxon>
        <taxon>Betaproteobacteria</taxon>
        <taxon>Burkholderiales</taxon>
        <taxon>Burkholderiaceae</taxon>
        <taxon>Polynucleobacter</taxon>
    </lineage>
</organism>
<dbReference type="PANTHER" id="PTHR11091:SF0">
    <property type="entry name" value="MALATE DEHYDROGENASE"/>
    <property type="match status" value="1"/>
</dbReference>
<dbReference type="GO" id="GO:0016491">
    <property type="term" value="F:oxidoreductase activity"/>
    <property type="evidence" value="ECO:0007669"/>
    <property type="project" value="UniProtKB-KW"/>
</dbReference>
<dbReference type="InterPro" id="IPR003767">
    <property type="entry name" value="Malate/L-lactate_DH-like"/>
</dbReference>
<dbReference type="InterPro" id="IPR043144">
    <property type="entry name" value="Mal/L-sulf/L-lact_DH-like_ah"/>
</dbReference>
<dbReference type="AlphaFoldDB" id="A0A1W2C8T0"/>
<keyword evidence="2" id="KW-0560">Oxidoreductase</keyword>
<reference evidence="3 4" key="1">
    <citation type="submission" date="2017-04" db="EMBL/GenBank/DDBJ databases">
        <authorList>
            <person name="Afonso C.L."/>
            <person name="Miller P.J."/>
            <person name="Scott M.A."/>
            <person name="Spackman E."/>
            <person name="Goraichik I."/>
            <person name="Dimitrov K.M."/>
            <person name="Suarez D.L."/>
            <person name="Swayne D.E."/>
        </authorList>
    </citation>
    <scope>NUCLEOTIDE SEQUENCE [LARGE SCALE GENOMIC DNA]</scope>
    <source>
        <strain evidence="3 4">VK13</strain>
    </source>
</reference>
<dbReference type="RefSeq" id="WP_084285887.1">
    <property type="nucleotide sequence ID" value="NZ_FWXJ01000020.1"/>
</dbReference>
<gene>
    <name evidence="3" type="ORF">SAMN06296008_1201</name>
</gene>
<dbReference type="Proteomes" id="UP000192708">
    <property type="component" value="Unassembled WGS sequence"/>
</dbReference>
<dbReference type="InterPro" id="IPR043143">
    <property type="entry name" value="Mal/L-sulf/L-lact_DH-like_NADP"/>
</dbReference>
<accession>A0A1W2C8T0</accession>
<dbReference type="Gene3D" id="1.10.1530.10">
    <property type="match status" value="1"/>
</dbReference>
<sequence length="345" mass="36471">MRQLNSTALNQLVQTIFMAAGATNTDAAQIADILVANHLAGHDSHGILRIPEYLQSIKDGEINPLASPEVIQDTPTSAVVKGNWSFGQVVGNFATDIAIEKALEVGVCAVSVVQASHTGRLAVFTERAAAKGVVMFMTIGTVDRPMTAPYGGAAPLLGTNPIAITLPNQDGPHVTLDFATSAIAAGKIKVAKAKHEALPPNCLVDKNGNPSTDPNDFFDGGFMLPFGGHKGYALAVMAELMSGPLVGSENFPAVTQRSGIFIFALKASLFQPMEQYNQALQKSINKFKAIPPAKGFDEVLLPGEPEAKTFQKRIQEGIQIPQDTWDAVKKAAMTVGVDIDAITPA</sequence>
<dbReference type="OrthoDB" id="924592at2"/>
<proteinExistence type="inferred from homology"/>
<dbReference type="SUPFAM" id="SSF89733">
    <property type="entry name" value="L-sulfolactate dehydrogenase-like"/>
    <property type="match status" value="1"/>
</dbReference>